<organism evidence="5 6">
    <name type="scientific">Schleiferilactobacillus perolens DSM 12744</name>
    <dbReference type="NCBI Taxonomy" id="1423792"/>
    <lineage>
        <taxon>Bacteria</taxon>
        <taxon>Bacillati</taxon>
        <taxon>Bacillota</taxon>
        <taxon>Bacilli</taxon>
        <taxon>Lactobacillales</taxon>
        <taxon>Lactobacillaceae</taxon>
        <taxon>Schleiferilactobacillus</taxon>
    </lineage>
</organism>
<keyword evidence="2" id="KW-0238">DNA-binding</keyword>
<dbReference type="PATRIC" id="fig|1423792.3.peg.2606"/>
<dbReference type="Pfam" id="PF13377">
    <property type="entry name" value="Peripla_BP_3"/>
    <property type="match status" value="1"/>
</dbReference>
<dbReference type="RefSeq" id="WP_057819954.1">
    <property type="nucleotide sequence ID" value="NZ_AZEC01000005.1"/>
</dbReference>
<dbReference type="PROSITE" id="PS50932">
    <property type="entry name" value="HTH_LACI_2"/>
    <property type="match status" value="1"/>
</dbReference>
<evidence type="ECO:0000259" key="4">
    <source>
        <dbReference type="PROSITE" id="PS50932"/>
    </source>
</evidence>
<dbReference type="OrthoDB" id="43195at2"/>
<dbReference type="SUPFAM" id="SSF47413">
    <property type="entry name" value="lambda repressor-like DNA-binding domains"/>
    <property type="match status" value="1"/>
</dbReference>
<dbReference type="SMART" id="SM00354">
    <property type="entry name" value="HTH_LACI"/>
    <property type="match status" value="1"/>
</dbReference>
<dbReference type="InterPro" id="IPR010982">
    <property type="entry name" value="Lambda_DNA-bd_dom_sf"/>
</dbReference>
<proteinExistence type="predicted"/>
<accession>A0A0R1N6D1</accession>
<dbReference type="CDD" id="cd01392">
    <property type="entry name" value="HTH_LacI"/>
    <property type="match status" value="1"/>
</dbReference>
<dbReference type="Proteomes" id="UP000051330">
    <property type="component" value="Unassembled WGS sequence"/>
</dbReference>
<dbReference type="GO" id="GO:0003700">
    <property type="term" value="F:DNA-binding transcription factor activity"/>
    <property type="evidence" value="ECO:0007669"/>
    <property type="project" value="TreeGrafter"/>
</dbReference>
<dbReference type="PROSITE" id="PS00356">
    <property type="entry name" value="HTH_LACI_1"/>
    <property type="match status" value="1"/>
</dbReference>
<name>A0A0R1N6D1_9LACO</name>
<reference evidence="5 6" key="1">
    <citation type="journal article" date="2015" name="Genome Announc.">
        <title>Expanding the biotechnology potential of lactobacilli through comparative genomics of 213 strains and associated genera.</title>
        <authorList>
            <person name="Sun Z."/>
            <person name="Harris H.M."/>
            <person name="McCann A."/>
            <person name="Guo C."/>
            <person name="Argimon S."/>
            <person name="Zhang W."/>
            <person name="Yang X."/>
            <person name="Jeffery I.B."/>
            <person name="Cooney J.C."/>
            <person name="Kagawa T.F."/>
            <person name="Liu W."/>
            <person name="Song Y."/>
            <person name="Salvetti E."/>
            <person name="Wrobel A."/>
            <person name="Rasinkangas P."/>
            <person name="Parkhill J."/>
            <person name="Rea M.C."/>
            <person name="O'Sullivan O."/>
            <person name="Ritari J."/>
            <person name="Douillard F.P."/>
            <person name="Paul Ross R."/>
            <person name="Yang R."/>
            <person name="Briner A.E."/>
            <person name="Felis G.E."/>
            <person name="de Vos W.M."/>
            <person name="Barrangou R."/>
            <person name="Klaenhammer T.R."/>
            <person name="Caufield P.W."/>
            <person name="Cui Y."/>
            <person name="Zhang H."/>
            <person name="O'Toole P.W."/>
        </authorList>
    </citation>
    <scope>NUCLEOTIDE SEQUENCE [LARGE SCALE GENOMIC DNA]</scope>
    <source>
        <strain evidence="5 6">DSM 12744</strain>
    </source>
</reference>
<dbReference type="Gene3D" id="1.10.260.40">
    <property type="entry name" value="lambda repressor-like DNA-binding domains"/>
    <property type="match status" value="1"/>
</dbReference>
<dbReference type="EMBL" id="AZEC01000005">
    <property type="protein sequence ID" value="KRL13018.1"/>
    <property type="molecule type" value="Genomic_DNA"/>
</dbReference>
<evidence type="ECO:0000256" key="3">
    <source>
        <dbReference type="ARBA" id="ARBA00023163"/>
    </source>
</evidence>
<dbReference type="PANTHER" id="PTHR30146">
    <property type="entry name" value="LACI-RELATED TRANSCRIPTIONAL REPRESSOR"/>
    <property type="match status" value="1"/>
</dbReference>
<dbReference type="PRINTS" id="PR00036">
    <property type="entry name" value="HTHLACI"/>
</dbReference>
<dbReference type="InterPro" id="IPR028082">
    <property type="entry name" value="Peripla_BP_I"/>
</dbReference>
<evidence type="ECO:0000256" key="2">
    <source>
        <dbReference type="ARBA" id="ARBA00023125"/>
    </source>
</evidence>
<dbReference type="STRING" id="1423792.FD09_GL002558"/>
<evidence type="ECO:0000313" key="5">
    <source>
        <dbReference type="EMBL" id="KRL13018.1"/>
    </source>
</evidence>
<keyword evidence="6" id="KW-1185">Reference proteome</keyword>
<dbReference type="GO" id="GO:0000976">
    <property type="term" value="F:transcription cis-regulatory region binding"/>
    <property type="evidence" value="ECO:0007669"/>
    <property type="project" value="TreeGrafter"/>
</dbReference>
<comment type="caution">
    <text evidence="5">The sequence shown here is derived from an EMBL/GenBank/DDBJ whole genome shotgun (WGS) entry which is preliminary data.</text>
</comment>
<keyword evidence="3" id="KW-0804">Transcription</keyword>
<dbReference type="Pfam" id="PF00356">
    <property type="entry name" value="LacI"/>
    <property type="match status" value="1"/>
</dbReference>
<dbReference type="AlphaFoldDB" id="A0A0R1N6D1"/>
<dbReference type="InterPro" id="IPR000843">
    <property type="entry name" value="HTH_LacI"/>
</dbReference>
<keyword evidence="1" id="KW-0805">Transcription regulation</keyword>
<gene>
    <name evidence="5" type="ORF">FD09_GL002558</name>
</gene>
<dbReference type="PANTHER" id="PTHR30146:SF149">
    <property type="entry name" value="HTH-TYPE TRANSCRIPTIONAL REGULATOR EBGR"/>
    <property type="match status" value="1"/>
</dbReference>
<protein>
    <submittedName>
        <fullName evidence="5">Galactose operon transcriptional regulator, LacI family</fullName>
    </submittedName>
</protein>
<sequence length="331" mass="36962">MATIKDIAARAGVSSATVSRVLNYDQSLNVTEETRRKIFQVANELQYTKNRRQPPREKRIAILQWVDEADELSDLYYLSIRMGVEEAAAERGYSVIRLFHSLDTNELKNIVGIIAIGKFGDERRKLLQQFQLPLVIVDDDVLANGVDCVVADFTGAVNQVVDFFISHHLERIGLLQGTEKTSDGQPWFDLRPAVFTQAMNRLGLFHPEWVFKGPFKPATGEEMMTTAIAQLGDQLPDAFFATSDALAIGALKALRKAHIDVPHRVALIGFNDISIAKYLEPPLTTVQVDTKAMGHQGFDRLAQLIEKGPDIAMKMTLATHLVIRQSTPQKH</sequence>
<dbReference type="InterPro" id="IPR046335">
    <property type="entry name" value="LacI/GalR-like_sensor"/>
</dbReference>
<dbReference type="Gene3D" id="3.40.50.2300">
    <property type="match status" value="2"/>
</dbReference>
<dbReference type="SUPFAM" id="SSF53822">
    <property type="entry name" value="Periplasmic binding protein-like I"/>
    <property type="match status" value="1"/>
</dbReference>
<dbReference type="CDD" id="cd01544">
    <property type="entry name" value="PBP1_GalR"/>
    <property type="match status" value="1"/>
</dbReference>
<feature type="domain" description="HTH lacI-type" evidence="4">
    <location>
        <begin position="2"/>
        <end position="51"/>
    </location>
</feature>
<evidence type="ECO:0000313" key="6">
    <source>
        <dbReference type="Proteomes" id="UP000051330"/>
    </source>
</evidence>
<evidence type="ECO:0000256" key="1">
    <source>
        <dbReference type="ARBA" id="ARBA00023015"/>
    </source>
</evidence>